<dbReference type="AlphaFoldDB" id="A0A1B7HNT8"/>
<organism evidence="1 2">
    <name type="scientific">Buttiauxella noackiae ATCC 51607</name>
    <dbReference type="NCBI Taxonomy" id="1354255"/>
    <lineage>
        <taxon>Bacteria</taxon>
        <taxon>Pseudomonadati</taxon>
        <taxon>Pseudomonadota</taxon>
        <taxon>Gammaproteobacteria</taxon>
        <taxon>Enterobacterales</taxon>
        <taxon>Enterobacteriaceae</taxon>
        <taxon>Buttiauxella</taxon>
    </lineage>
</organism>
<protein>
    <submittedName>
        <fullName evidence="1">Uncharacterized protein</fullName>
    </submittedName>
</protein>
<dbReference type="PATRIC" id="fig|1354255.3.peg.2385"/>
<dbReference type="RefSeq" id="WP_064555018.1">
    <property type="nucleotide sequence ID" value="NZ_LXEO01000029.1"/>
</dbReference>
<dbReference type="Pfam" id="PF11046">
    <property type="entry name" value="HycA_repressor"/>
    <property type="match status" value="1"/>
</dbReference>
<evidence type="ECO:0000313" key="2">
    <source>
        <dbReference type="Proteomes" id="UP000078286"/>
    </source>
</evidence>
<keyword evidence="2" id="KW-1185">Reference proteome</keyword>
<dbReference type="EMBL" id="LXEO01000029">
    <property type="protein sequence ID" value="OAT17296.1"/>
    <property type="molecule type" value="Genomic_DNA"/>
</dbReference>
<accession>A0A1B7HNT8</accession>
<dbReference type="InterPro" id="IPR021285">
    <property type="entry name" value="Tscrpt_reg_HycA"/>
</dbReference>
<evidence type="ECO:0000313" key="1">
    <source>
        <dbReference type="EMBL" id="OAT17296.1"/>
    </source>
</evidence>
<name>A0A1B7HNT8_9ENTR</name>
<sequence length="138" mass="15883">MLQYLSLKDYASNIYSQKMNVDSLWNSYTLILLKNITLTERLYHHQVANCQSNKLSISLFGTIQLNIERTGFLGPIMISYHPLIQGDSIMDIPSSYINQQGLLDGVISLSDKKQIFEHYLNKLLPVYEHMANLCLKDK</sequence>
<comment type="caution">
    <text evidence="1">The sequence shown here is derived from an EMBL/GenBank/DDBJ whole genome shotgun (WGS) entry which is preliminary data.</text>
</comment>
<gene>
    <name evidence="1" type="ORF">M979_2305</name>
</gene>
<dbReference type="Proteomes" id="UP000078286">
    <property type="component" value="Unassembled WGS sequence"/>
</dbReference>
<reference evidence="1 2" key="1">
    <citation type="submission" date="2016-04" db="EMBL/GenBank/DDBJ databases">
        <title>ATOL: Assembling a taxonomically balanced genome-scale reconstruction of the evolutionary history of the Enterobacteriaceae.</title>
        <authorList>
            <person name="Plunkett G.III."/>
            <person name="Neeno-Eckwall E.C."/>
            <person name="Glasner J.D."/>
            <person name="Perna N.T."/>
        </authorList>
    </citation>
    <scope>NUCLEOTIDE SEQUENCE [LARGE SCALE GENOMIC DNA]</scope>
    <source>
        <strain evidence="1 2">ATCC 51607</strain>
    </source>
</reference>
<proteinExistence type="predicted"/>